<dbReference type="Gene3D" id="3.40.50.2000">
    <property type="entry name" value="Glycogen Phosphorylase B"/>
    <property type="match status" value="2"/>
</dbReference>
<protein>
    <submittedName>
        <fullName evidence="4">Glycosyltransferase</fullName>
    </submittedName>
</protein>
<dbReference type="AlphaFoldDB" id="A0A5J5IL64"/>
<proteinExistence type="predicted"/>
<dbReference type="RefSeq" id="WP_150413591.1">
    <property type="nucleotide sequence ID" value="NZ_VYQF01000001.1"/>
</dbReference>
<dbReference type="EMBL" id="VYQF01000001">
    <property type="protein sequence ID" value="KAA9041471.1"/>
    <property type="molecule type" value="Genomic_DNA"/>
</dbReference>
<reference evidence="4 5" key="1">
    <citation type="submission" date="2019-09" db="EMBL/GenBank/DDBJ databases">
        <title>Draft genome sequence of Ginsengibacter sp. BR5-29.</title>
        <authorList>
            <person name="Im W.-T."/>
        </authorList>
    </citation>
    <scope>NUCLEOTIDE SEQUENCE [LARGE SCALE GENOMIC DNA]</scope>
    <source>
        <strain evidence="4 5">BR5-29</strain>
    </source>
</reference>
<keyword evidence="1" id="KW-0328">Glycosyltransferase</keyword>
<comment type="caution">
    <text evidence="4">The sequence shown here is derived from an EMBL/GenBank/DDBJ whole genome shotgun (WGS) entry which is preliminary data.</text>
</comment>
<evidence type="ECO:0000259" key="3">
    <source>
        <dbReference type="Pfam" id="PF00534"/>
    </source>
</evidence>
<accession>A0A5J5IL64</accession>
<evidence type="ECO:0000256" key="2">
    <source>
        <dbReference type="ARBA" id="ARBA00022679"/>
    </source>
</evidence>
<feature type="domain" description="Glycosyl transferase family 1" evidence="3">
    <location>
        <begin position="232"/>
        <end position="365"/>
    </location>
</feature>
<name>A0A5J5IL64_9BACT</name>
<evidence type="ECO:0000313" key="5">
    <source>
        <dbReference type="Proteomes" id="UP000326903"/>
    </source>
</evidence>
<dbReference type="GO" id="GO:0016757">
    <property type="term" value="F:glycosyltransferase activity"/>
    <property type="evidence" value="ECO:0007669"/>
    <property type="project" value="UniProtKB-KW"/>
</dbReference>
<dbReference type="PANTHER" id="PTHR12526:SF629">
    <property type="entry name" value="TEICHURONIC ACID BIOSYNTHESIS GLYCOSYLTRANSFERASE TUAH-RELATED"/>
    <property type="match status" value="1"/>
</dbReference>
<gene>
    <name evidence="4" type="ORF">FW778_05450</name>
</gene>
<keyword evidence="5" id="KW-1185">Reference proteome</keyword>
<evidence type="ECO:0000313" key="4">
    <source>
        <dbReference type="EMBL" id="KAA9041471.1"/>
    </source>
</evidence>
<dbReference type="PANTHER" id="PTHR12526">
    <property type="entry name" value="GLYCOSYLTRANSFERASE"/>
    <property type="match status" value="1"/>
</dbReference>
<dbReference type="SUPFAM" id="SSF53756">
    <property type="entry name" value="UDP-Glycosyltransferase/glycogen phosphorylase"/>
    <property type="match status" value="1"/>
</dbReference>
<dbReference type="Pfam" id="PF00534">
    <property type="entry name" value="Glycos_transf_1"/>
    <property type="match status" value="1"/>
</dbReference>
<organism evidence="4 5">
    <name type="scientific">Ginsengibacter hankyongi</name>
    <dbReference type="NCBI Taxonomy" id="2607284"/>
    <lineage>
        <taxon>Bacteria</taxon>
        <taxon>Pseudomonadati</taxon>
        <taxon>Bacteroidota</taxon>
        <taxon>Chitinophagia</taxon>
        <taxon>Chitinophagales</taxon>
        <taxon>Chitinophagaceae</taxon>
        <taxon>Ginsengibacter</taxon>
    </lineage>
</organism>
<dbReference type="InterPro" id="IPR001296">
    <property type="entry name" value="Glyco_trans_1"/>
</dbReference>
<evidence type="ECO:0000256" key="1">
    <source>
        <dbReference type="ARBA" id="ARBA00022676"/>
    </source>
</evidence>
<dbReference type="Proteomes" id="UP000326903">
    <property type="component" value="Unassembled WGS sequence"/>
</dbReference>
<sequence>MMLIIATQEIETESFLINELNEIAHHFDRVVVITTQKSNNITHKFEIIISKRSDFLLPAILHSMKKLFSKEAYQELRDRKKMRVNPGLKSLIYNWITTWMIERRLQGYLGKIWQGEEMILYSYWLNVYAYFVANVKKRNPQITAISRAHGFEIRDFNDYIPFRRTIDTYLDKIIFISRYTKIEYESIVKRIANEVRAEQRVIRLGVNNLGQFVPNAFNHNNTLHIASCSGIHQLKRLDLIIDSLAEVSEAVKLNWVHFGDGSDFNMILDYAKKKLAKNNITYSFKGQLANSDILKYYENNDVDIFINASDYEGIPVSIMEAMSYGIPCIARNVGGNSEIVINEISGKLVPNAASARLIADVIQEFHFQKVHDFQNYLELRSSTYKYWTENFNAIKNYDTFLNYILNGNRILSNAG</sequence>
<keyword evidence="2 4" id="KW-0808">Transferase</keyword>